<evidence type="ECO:0000313" key="2">
    <source>
        <dbReference type="Proteomes" id="UP001049518"/>
    </source>
</evidence>
<evidence type="ECO:0000313" key="1">
    <source>
        <dbReference type="EMBL" id="QXJ20888.1"/>
    </source>
</evidence>
<dbReference type="Proteomes" id="UP001049518">
    <property type="component" value="Chromosome"/>
</dbReference>
<proteinExistence type="predicted"/>
<organism evidence="1 2">
    <name type="scientific">Actinomadura graeca</name>
    <dbReference type="NCBI Taxonomy" id="2750812"/>
    <lineage>
        <taxon>Bacteria</taxon>
        <taxon>Bacillati</taxon>
        <taxon>Actinomycetota</taxon>
        <taxon>Actinomycetes</taxon>
        <taxon>Streptosporangiales</taxon>
        <taxon>Thermomonosporaceae</taxon>
        <taxon>Actinomadura</taxon>
    </lineage>
</organism>
<gene>
    <name evidence="1" type="ORF">AGRA3207_001681</name>
</gene>
<reference evidence="1" key="1">
    <citation type="submission" date="2020-07" db="EMBL/GenBank/DDBJ databases">
        <authorList>
            <person name="Tarantini F.S."/>
            <person name="Hong K.W."/>
            <person name="Chan K.G."/>
        </authorList>
    </citation>
    <scope>NUCLEOTIDE SEQUENCE</scope>
    <source>
        <strain evidence="1">32-07</strain>
    </source>
</reference>
<keyword evidence="2" id="KW-1185">Reference proteome</keyword>
<dbReference type="RefSeq" id="WP_231334006.1">
    <property type="nucleotide sequence ID" value="NZ_CP059572.1"/>
</dbReference>
<name>A0ABX8QVS3_9ACTN</name>
<dbReference type="EMBL" id="CP059572">
    <property type="protein sequence ID" value="QXJ20888.1"/>
    <property type="molecule type" value="Genomic_DNA"/>
</dbReference>
<sequence length="112" mass="11846">MLGELRVEPFGPLDALYAAVRRRAPQVAATRARVPEGYSVPKLGEFGVLSVRLHVSYRDCRARRICWDGDAGTYVWASGPDKGVLLAPGVEQATTQIAGALGAPVSPEPSAG</sequence>
<protein>
    <submittedName>
        <fullName evidence="1">Uncharacterized protein</fullName>
    </submittedName>
</protein>
<accession>A0ABX8QVS3</accession>